<evidence type="ECO:0000313" key="1">
    <source>
        <dbReference type="EMBL" id="ALT68058.1"/>
    </source>
</evidence>
<dbReference type="SUPFAM" id="SSF52540">
    <property type="entry name" value="P-loop containing nucleoside triphosphate hydrolases"/>
    <property type="match status" value="1"/>
</dbReference>
<dbReference type="PATRIC" id="fig|230361.4.peg.269"/>
<accession>A0A0U3DQ41</accession>
<reference evidence="1 2" key="1">
    <citation type="submission" date="2015-04" db="EMBL/GenBank/DDBJ databases">
        <title>The complete genome sequence of the rumen methanogen Methanobrevibacter millerae SM9.</title>
        <authorList>
            <person name="Leahy S.C."/>
            <person name="Kelly W.J."/>
            <person name="Pacheco D.M."/>
            <person name="Li D."/>
            <person name="Altermann E."/>
            <person name="Attwood G.T."/>
        </authorList>
    </citation>
    <scope>NUCLEOTIDE SEQUENCE [LARGE SCALE GENOMIC DNA]</scope>
    <source>
        <strain evidence="1 2">SM9</strain>
    </source>
</reference>
<evidence type="ECO:0000313" key="2">
    <source>
        <dbReference type="Proteomes" id="UP000067738"/>
    </source>
</evidence>
<dbReference type="KEGG" id="mmil:sm9_0256"/>
<evidence type="ECO:0008006" key="3">
    <source>
        <dbReference type="Google" id="ProtNLM"/>
    </source>
</evidence>
<gene>
    <name evidence="1" type="ORF">sm9_0256</name>
</gene>
<proteinExistence type="predicted"/>
<protein>
    <recommendedName>
        <fullName evidence="3">AAA domain (Dynein-related subfamily)</fullName>
    </recommendedName>
</protein>
<organism evidence="1 2">
    <name type="scientific">Methanobrevibacter millerae</name>
    <dbReference type="NCBI Taxonomy" id="230361"/>
    <lineage>
        <taxon>Archaea</taxon>
        <taxon>Methanobacteriati</taxon>
        <taxon>Methanobacteriota</taxon>
        <taxon>Methanomada group</taxon>
        <taxon>Methanobacteria</taxon>
        <taxon>Methanobacteriales</taxon>
        <taxon>Methanobacteriaceae</taxon>
        <taxon>Methanobrevibacter</taxon>
    </lineage>
</organism>
<keyword evidence="2" id="KW-1185">Reference proteome</keyword>
<dbReference type="EMBL" id="CP011266">
    <property type="protein sequence ID" value="ALT68058.1"/>
    <property type="molecule type" value="Genomic_DNA"/>
</dbReference>
<dbReference type="AlphaFoldDB" id="A0A0U3DQ41"/>
<dbReference type="Gene3D" id="3.40.50.300">
    <property type="entry name" value="P-loop containing nucleotide triphosphate hydrolases"/>
    <property type="match status" value="1"/>
</dbReference>
<sequence length="635" mass="73348">MCMYIYCIKDIVFLTCFIIMLGFSMVETKSKGISFYNYLINNGYYFNKELIENYLLSLKVKPFVIFTGNSGTGKTKLSQLFAKYISSFGDLNDDSLDIFESDDRSDTISDEFVVVKAKTNYSSWKNKGWTLGKDDFKNILPIRECETKFNMIVDGISAIGSINLGFQLYYESNEIQNYFKELYEDDDSQVVDLKIDCESLRNFISDDYLEPNGSIIITQKSNKSSYNERQWMMNKDIFKYLPFHNGYFECNVDVNDIKSKAKFRIVPKLSFSPNDELQNYLQKNHGKIVNIELKIDKFDFDNFEQKFDNNEDNLKETNELISSNPITPKYAIIPVGANWTDNSNILGYFNAITEKYQTTPAYDLIYEASSDNYNSYFLILDEMNLSHVERYFSDFLSAIESKESIPLYGGSQLKLTLPDNLFIIGTVNVDETTYMFSPKVLDRANTIEFDTLSVSDYINLNLDNDDFKGDINYLQSPLIDSDISNLNIVDLKEILSEISCTGGNLLQVLTNELNSFQSKLKPAGFDFGFRVINEILRFMVVAWRYENSPDNWDNWQRYFDAQIKQKILPKLHGSQKAIGNVLNDLFNSCLINSDNNEQAKLFDLSENNCKYYTSALKLQNMAKVLSDQRYVSFIN</sequence>
<dbReference type="Proteomes" id="UP000067738">
    <property type="component" value="Chromosome"/>
</dbReference>
<dbReference type="InterPro" id="IPR027417">
    <property type="entry name" value="P-loop_NTPase"/>
</dbReference>
<name>A0A0U3DQ41_9EURY</name>